<protein>
    <recommendedName>
        <fullName evidence="5">Histidine phosphotransferase</fullName>
    </recommendedName>
</protein>
<organism evidence="3 4">
    <name type="scientific">Cyanobium gracile UHCC 0139</name>
    <dbReference type="NCBI Taxonomy" id="3110308"/>
    <lineage>
        <taxon>Bacteria</taxon>
        <taxon>Bacillati</taxon>
        <taxon>Cyanobacteriota</taxon>
        <taxon>Cyanophyceae</taxon>
        <taxon>Synechococcales</taxon>
        <taxon>Prochlorococcaceae</taxon>
        <taxon>Cyanobium</taxon>
    </lineage>
</organism>
<dbReference type="RefSeq" id="WP_323305879.1">
    <property type="nucleotide sequence ID" value="NZ_JAYGHX010000006.1"/>
</dbReference>
<keyword evidence="1" id="KW-0175">Coiled coil</keyword>
<accession>A0ABU5RVV0</accession>
<comment type="caution">
    <text evidence="3">The sequence shown here is derived from an EMBL/GenBank/DDBJ whole genome shotgun (WGS) entry which is preliminary data.</text>
</comment>
<evidence type="ECO:0008006" key="5">
    <source>
        <dbReference type="Google" id="ProtNLM"/>
    </source>
</evidence>
<dbReference type="EMBL" id="JAYGHX010000006">
    <property type="protein sequence ID" value="MEA5391901.1"/>
    <property type="molecule type" value="Genomic_DNA"/>
</dbReference>
<evidence type="ECO:0000256" key="2">
    <source>
        <dbReference type="SAM" id="MobiDB-lite"/>
    </source>
</evidence>
<reference evidence="3 4" key="1">
    <citation type="submission" date="2023-12" db="EMBL/GenBank/DDBJ databases">
        <title>Baltic Sea Cyanobacteria.</title>
        <authorList>
            <person name="Delbaje E."/>
            <person name="Fewer D.P."/>
            <person name="Shishido T.K."/>
        </authorList>
    </citation>
    <scope>NUCLEOTIDE SEQUENCE [LARGE SCALE GENOMIC DNA]</scope>
    <source>
        <strain evidence="3 4">UHCC 0139</strain>
    </source>
</reference>
<feature type="compositionally biased region" description="Low complexity" evidence="2">
    <location>
        <begin position="197"/>
        <end position="207"/>
    </location>
</feature>
<proteinExistence type="predicted"/>
<feature type="region of interest" description="Disordered" evidence="2">
    <location>
        <begin position="197"/>
        <end position="220"/>
    </location>
</feature>
<name>A0ABU5RVV0_9CYAN</name>
<feature type="coiled-coil region" evidence="1">
    <location>
        <begin position="75"/>
        <end position="102"/>
    </location>
</feature>
<feature type="compositionally biased region" description="Pro residues" evidence="2">
    <location>
        <begin position="17"/>
        <end position="26"/>
    </location>
</feature>
<gene>
    <name evidence="3" type="ORF">VB738_11605</name>
</gene>
<dbReference type="Proteomes" id="UP001304461">
    <property type="component" value="Unassembled WGS sequence"/>
</dbReference>
<keyword evidence="4" id="KW-1185">Reference proteome</keyword>
<evidence type="ECO:0000256" key="1">
    <source>
        <dbReference type="SAM" id="Coils"/>
    </source>
</evidence>
<evidence type="ECO:0000313" key="3">
    <source>
        <dbReference type="EMBL" id="MEA5391901.1"/>
    </source>
</evidence>
<evidence type="ECO:0000313" key="4">
    <source>
        <dbReference type="Proteomes" id="UP001304461"/>
    </source>
</evidence>
<feature type="region of interest" description="Disordered" evidence="2">
    <location>
        <begin position="1"/>
        <end position="49"/>
    </location>
</feature>
<sequence length="220" mass="24212">MFDTSRRITRRRSSAGPIPPQRPQQPRPRLRDGGPPVQRESTGGQRPTFLTLRDHGKVYVADLPRLSDGQLTHIHKEAQDVLDSLNRRLQELEAQTFLSEADQDTRIRATTKRDITQRFLNSIAQEQELRRSNPALRAAAGESLARAFLELARHRLPGSTFDSLLQEALSACGPGEDGALSGETADPQVVRLLQRADAPQPRPAALPVVLSPDPADALSA</sequence>